<protein>
    <recommendedName>
        <fullName evidence="4">Ferrochelatase</fullName>
    </recommendedName>
</protein>
<dbReference type="Gene3D" id="3.40.50.1400">
    <property type="match status" value="1"/>
</dbReference>
<dbReference type="Pfam" id="PF00762">
    <property type="entry name" value="Ferrochelatase"/>
    <property type="match status" value="1"/>
</dbReference>
<organism evidence="2 3">
    <name type="scientific">Necator americanus</name>
    <name type="common">Human hookworm</name>
    <dbReference type="NCBI Taxonomy" id="51031"/>
    <lineage>
        <taxon>Eukaryota</taxon>
        <taxon>Metazoa</taxon>
        <taxon>Ecdysozoa</taxon>
        <taxon>Nematoda</taxon>
        <taxon>Chromadorea</taxon>
        <taxon>Rhabditida</taxon>
        <taxon>Rhabditina</taxon>
        <taxon>Rhabditomorpha</taxon>
        <taxon>Strongyloidea</taxon>
        <taxon>Ancylostomatidae</taxon>
        <taxon>Bunostominae</taxon>
        <taxon>Necator</taxon>
    </lineage>
</organism>
<dbReference type="InterPro" id="IPR001015">
    <property type="entry name" value="Ferrochelatase"/>
</dbReference>
<feature type="signal peptide" evidence="1">
    <location>
        <begin position="1"/>
        <end position="28"/>
    </location>
</feature>
<comment type="caution">
    <text evidence="2">The sequence shown here is derived from an EMBL/GenBank/DDBJ whole genome shotgun (WGS) entry which is preliminary data.</text>
</comment>
<evidence type="ECO:0000313" key="3">
    <source>
        <dbReference type="Proteomes" id="UP001303046"/>
    </source>
</evidence>
<dbReference type="EMBL" id="JAVFWL010000001">
    <property type="protein sequence ID" value="KAK6731837.1"/>
    <property type="molecule type" value="Genomic_DNA"/>
</dbReference>
<keyword evidence="1" id="KW-0732">Signal</keyword>
<evidence type="ECO:0000313" key="2">
    <source>
        <dbReference type="EMBL" id="KAK6731837.1"/>
    </source>
</evidence>
<gene>
    <name evidence="2" type="primary">Necator_chrI.g4102</name>
    <name evidence="2" type="ORF">RB195_007973</name>
</gene>
<name>A0ABR1BZT4_NECAM</name>
<feature type="chain" id="PRO_5046852755" description="Ferrochelatase" evidence="1">
    <location>
        <begin position="29"/>
        <end position="434"/>
    </location>
</feature>
<dbReference type="SUPFAM" id="SSF53800">
    <property type="entry name" value="Chelatase"/>
    <property type="match status" value="1"/>
</dbReference>
<dbReference type="Proteomes" id="UP001303046">
    <property type="component" value="Unassembled WGS sequence"/>
</dbReference>
<reference evidence="2 3" key="1">
    <citation type="submission" date="2023-08" db="EMBL/GenBank/DDBJ databases">
        <title>A Necator americanus chromosomal reference genome.</title>
        <authorList>
            <person name="Ilik V."/>
            <person name="Petrzelkova K.J."/>
            <person name="Pardy F."/>
            <person name="Fuh T."/>
            <person name="Niatou-Singa F.S."/>
            <person name="Gouil Q."/>
            <person name="Baker L."/>
            <person name="Ritchie M.E."/>
            <person name="Jex A.R."/>
            <person name="Gazzola D."/>
            <person name="Li H."/>
            <person name="Toshio Fujiwara R."/>
            <person name="Zhan B."/>
            <person name="Aroian R.V."/>
            <person name="Pafco B."/>
            <person name="Schwarz E.M."/>
        </authorList>
    </citation>
    <scope>NUCLEOTIDE SEQUENCE [LARGE SCALE GENOMIC DNA]</scope>
    <source>
        <strain evidence="2 3">Aroian</strain>
        <tissue evidence="2">Whole animal</tissue>
    </source>
</reference>
<proteinExistence type="predicted"/>
<accession>A0ABR1BZT4</accession>
<evidence type="ECO:0000256" key="1">
    <source>
        <dbReference type="SAM" id="SignalP"/>
    </source>
</evidence>
<sequence>MLRPSTIVRKVLTRIWLFRVFVAMQTVSRNISRTEENTTLKISPIAAFDGNNHSPRPRAHSNNDKTYCNYKNKFSGVSEKGTHVVFLHFGLPRTEFYAKGQLRQAAAIYYQVPKNAERFIPTSFLMNGKIRDCIAKYGESECIEESLNRLTQRIQGSLNTVMPEFELISCSNAFLLDEPSIEQHLVEVGKGGCSRIVLMPFYPHFSCAQSGALLNEAERVLQTFTVPSTIDGKEVPNERIVPNSSESFHVSALHRWSSHPVVSEYWLNILQPIRDNYGGVLFCAPALRGYNSREFRRLVWSSCERVMAGLSDSLPWKLAFFNAWDQWNLPVRDSVRAQAARLSTQLSGGKAMAVIPISSFVPDFNTFCVLPNLLKTVDEAVLLEPQPDSAVLLQGMVEVIKNHLLGRRNAQLRSRCNWCINSQCEQMRSTLIDS</sequence>
<keyword evidence="3" id="KW-1185">Reference proteome</keyword>
<evidence type="ECO:0008006" key="4">
    <source>
        <dbReference type="Google" id="ProtNLM"/>
    </source>
</evidence>